<keyword evidence="2" id="KW-1185">Reference proteome</keyword>
<evidence type="ECO:0000313" key="2">
    <source>
        <dbReference type="Proteomes" id="UP000283522"/>
    </source>
</evidence>
<protein>
    <submittedName>
        <fullName evidence="1">Uncharacterized protein</fullName>
    </submittedName>
</protein>
<evidence type="ECO:0000313" key="1">
    <source>
        <dbReference type="EMBL" id="RIW13406.1"/>
    </source>
</evidence>
<proteinExistence type="predicted"/>
<comment type="caution">
    <text evidence="1">The sequence shown here is derived from an EMBL/GenBank/DDBJ whole genome shotgun (WGS) entry which is preliminary data.</text>
</comment>
<accession>A0A418PNU1</accession>
<name>A0A418PNU1_9BACT</name>
<sequence>MKELFWDASDVLFLPRFYPFRHIGIYYPSKSFPRGLMCSILITIAEVFDRGSTYQEKVVGLLARLDSAELLILS</sequence>
<dbReference type="EMBL" id="QXML01000009">
    <property type="protein sequence ID" value="RIW13406.1"/>
    <property type="molecule type" value="Genomic_DNA"/>
</dbReference>
<reference evidence="1 2" key="1">
    <citation type="submission" date="2018-09" db="EMBL/GenBank/DDBJ databases">
        <authorList>
            <person name="Wang X."/>
            <person name="Du Z."/>
        </authorList>
    </citation>
    <scope>NUCLEOTIDE SEQUENCE [LARGE SCALE GENOMIC DNA]</scope>
    <source>
        <strain evidence="1 2">N3</strain>
    </source>
</reference>
<dbReference type="Proteomes" id="UP000283522">
    <property type="component" value="Unassembled WGS sequence"/>
</dbReference>
<organism evidence="1 2">
    <name type="scientific">Algoriphagus lacus</name>
    <dbReference type="NCBI Taxonomy" id="2056311"/>
    <lineage>
        <taxon>Bacteria</taxon>
        <taxon>Pseudomonadati</taxon>
        <taxon>Bacteroidota</taxon>
        <taxon>Cytophagia</taxon>
        <taxon>Cytophagales</taxon>
        <taxon>Cyclobacteriaceae</taxon>
        <taxon>Algoriphagus</taxon>
    </lineage>
</organism>
<gene>
    <name evidence="1" type="ORF">D0X99_16685</name>
</gene>
<dbReference type="AlphaFoldDB" id="A0A418PNU1"/>